<dbReference type="InterPro" id="IPR011330">
    <property type="entry name" value="Glyco_hydro/deAcase_b/a-brl"/>
</dbReference>
<dbReference type="Proteomes" id="UP000289859">
    <property type="component" value="Unassembled WGS sequence"/>
</dbReference>
<evidence type="ECO:0000313" key="1">
    <source>
        <dbReference type="EMBL" id="RXG26650.1"/>
    </source>
</evidence>
<organism evidence="1 2">
    <name type="scientific">Leeuwenhoekiella polynyae</name>
    <dbReference type="NCBI Taxonomy" id="1550906"/>
    <lineage>
        <taxon>Bacteria</taxon>
        <taxon>Pseudomonadati</taxon>
        <taxon>Bacteroidota</taxon>
        <taxon>Flavobacteriia</taxon>
        <taxon>Flavobacteriales</taxon>
        <taxon>Flavobacteriaceae</taxon>
        <taxon>Leeuwenhoekiella</taxon>
    </lineage>
</organism>
<dbReference type="Gene3D" id="3.20.20.370">
    <property type="entry name" value="Glycoside hydrolase/deacetylase"/>
    <property type="match status" value="1"/>
</dbReference>
<keyword evidence="2" id="KW-1185">Reference proteome</keyword>
<comment type="caution">
    <text evidence="1">The sequence shown here is derived from an EMBL/GenBank/DDBJ whole genome shotgun (WGS) entry which is preliminary data.</text>
</comment>
<sequence length="251" mass="27847">MSIRTRIDINCDLGEGIGNEADLMPFISSCNLACGGHAGDEVTIDNVVKLAKHNAVGVGAHPSFPDRANFGRGELKIPFYQLESSLKEQIDRVKKACQIHNIEMHHIKAHGALYNLCASDAIYAEFFIDFIARFYPDIPVYVPFNSILSQRAQGKIKLLFEAFADRNYEADGSLVSRTKPHALIKDEKTLVKHVLGMVENNEIHTVSGTVLNAKIDTICVHGDTPKAVNLVCNLKQQLEKNNLKIETVFCK</sequence>
<dbReference type="GO" id="GO:0005975">
    <property type="term" value="P:carbohydrate metabolic process"/>
    <property type="evidence" value="ECO:0007669"/>
    <property type="project" value="InterPro"/>
</dbReference>
<dbReference type="PANTHER" id="PTHR30292:SF0">
    <property type="entry name" value="5-OXOPROLINASE SUBUNIT A"/>
    <property type="match status" value="1"/>
</dbReference>
<dbReference type="CDD" id="cd10801">
    <property type="entry name" value="LamB_YcsF_like_1"/>
    <property type="match status" value="1"/>
</dbReference>
<gene>
    <name evidence="1" type="ORF">DSM02_650</name>
</gene>
<dbReference type="PANTHER" id="PTHR30292">
    <property type="entry name" value="UNCHARACTERIZED PROTEIN YBGL-RELATED"/>
    <property type="match status" value="1"/>
</dbReference>
<evidence type="ECO:0000313" key="2">
    <source>
        <dbReference type="Proteomes" id="UP000289859"/>
    </source>
</evidence>
<dbReference type="InterPro" id="IPR005501">
    <property type="entry name" value="LamB/YcsF/PxpA-like"/>
</dbReference>
<accession>A0A4Q0PIR6</accession>
<dbReference type="NCBIfam" id="NF003816">
    <property type="entry name" value="PRK05406.1-5"/>
    <property type="match status" value="1"/>
</dbReference>
<reference evidence="1 2" key="1">
    <citation type="submission" date="2018-07" db="EMBL/GenBank/DDBJ databases">
        <title>Leeuwenhoekiella genomics.</title>
        <authorList>
            <person name="Tahon G."/>
            <person name="Willems A."/>
        </authorList>
    </citation>
    <scope>NUCLEOTIDE SEQUENCE [LARGE SCALE GENOMIC DNA]</scope>
    <source>
        <strain evidence="1 2">LMG 29608</strain>
    </source>
</reference>
<dbReference type="NCBIfam" id="NF003814">
    <property type="entry name" value="PRK05406.1-3"/>
    <property type="match status" value="1"/>
</dbReference>
<dbReference type="AlphaFoldDB" id="A0A4Q0PIR6"/>
<dbReference type="SUPFAM" id="SSF88713">
    <property type="entry name" value="Glycoside hydrolase/deacetylase"/>
    <property type="match status" value="1"/>
</dbReference>
<dbReference type="Pfam" id="PF03746">
    <property type="entry name" value="LamB_YcsF"/>
    <property type="match status" value="1"/>
</dbReference>
<name>A0A4Q0PIR6_9FLAO</name>
<dbReference type="OrthoDB" id="9773478at2"/>
<dbReference type="EMBL" id="QOVK01000001">
    <property type="protein sequence ID" value="RXG26650.1"/>
    <property type="molecule type" value="Genomic_DNA"/>
</dbReference>
<dbReference type="RefSeq" id="WP_128764281.1">
    <property type="nucleotide sequence ID" value="NZ_JBHUOO010000045.1"/>
</dbReference>
<protein>
    <submittedName>
        <fullName evidence="1">UPF0271 protein</fullName>
    </submittedName>
</protein>
<proteinExistence type="predicted"/>